<dbReference type="Pfam" id="PF19189">
    <property type="entry name" value="Mtf2"/>
    <property type="match status" value="1"/>
</dbReference>
<dbReference type="RefSeq" id="XP_008711320.1">
    <property type="nucleotide sequence ID" value="XM_008713098.1"/>
</dbReference>
<dbReference type="InParanoid" id="W2SEZ7"/>
<dbReference type="GeneID" id="19968133"/>
<feature type="domain" description="Mtf2-like C-terminal" evidence="2">
    <location>
        <begin position="210"/>
        <end position="363"/>
    </location>
</feature>
<proteinExistence type="predicted"/>
<dbReference type="PANTHER" id="PTHR39468:SF1">
    <property type="entry name" value="MTF2-LIKE C-TERMINAL DOMAIN-CONTAINING PROTEIN"/>
    <property type="match status" value="1"/>
</dbReference>
<keyword evidence="4" id="KW-1185">Reference proteome</keyword>
<dbReference type="InterPro" id="IPR043837">
    <property type="entry name" value="Mtf2-like_C"/>
</dbReference>
<feature type="region of interest" description="Disordered" evidence="1">
    <location>
        <begin position="115"/>
        <end position="146"/>
    </location>
</feature>
<dbReference type="HOGENOM" id="CLU_631647_0_0_1"/>
<dbReference type="Proteomes" id="UP000030752">
    <property type="component" value="Unassembled WGS sequence"/>
</dbReference>
<dbReference type="STRING" id="1220924.W2SEZ7"/>
<feature type="region of interest" description="Disordered" evidence="1">
    <location>
        <begin position="20"/>
        <end position="47"/>
    </location>
</feature>
<evidence type="ECO:0000313" key="4">
    <source>
        <dbReference type="Proteomes" id="UP000030752"/>
    </source>
</evidence>
<evidence type="ECO:0000259" key="2">
    <source>
        <dbReference type="Pfam" id="PF19189"/>
    </source>
</evidence>
<protein>
    <recommendedName>
        <fullName evidence="2">Mtf2-like C-terminal domain-containing protein</fullName>
    </recommendedName>
</protein>
<dbReference type="eggNOG" id="ENOG502S7AT">
    <property type="taxonomic scope" value="Eukaryota"/>
</dbReference>
<dbReference type="PANTHER" id="PTHR39468">
    <property type="entry name" value="CHROMOSOME 7, WHOLE GENOME SHOTGUN SEQUENCE"/>
    <property type="match status" value="1"/>
</dbReference>
<reference evidence="3 4" key="1">
    <citation type="submission" date="2013-03" db="EMBL/GenBank/DDBJ databases">
        <title>The Genome Sequence of Phialophora europaea CBS 101466.</title>
        <authorList>
            <consortium name="The Broad Institute Genomics Platform"/>
            <person name="Cuomo C."/>
            <person name="de Hoog S."/>
            <person name="Gorbushina A."/>
            <person name="Walker B."/>
            <person name="Young S.K."/>
            <person name="Zeng Q."/>
            <person name="Gargeya S."/>
            <person name="Fitzgerald M."/>
            <person name="Haas B."/>
            <person name="Abouelleil A."/>
            <person name="Allen A.W."/>
            <person name="Alvarado L."/>
            <person name="Arachchi H.M."/>
            <person name="Berlin A.M."/>
            <person name="Chapman S.B."/>
            <person name="Gainer-Dewar J."/>
            <person name="Goldberg J."/>
            <person name="Griggs A."/>
            <person name="Gujja S."/>
            <person name="Hansen M."/>
            <person name="Howarth C."/>
            <person name="Imamovic A."/>
            <person name="Ireland A."/>
            <person name="Larimer J."/>
            <person name="McCowan C."/>
            <person name="Murphy C."/>
            <person name="Pearson M."/>
            <person name="Poon T.W."/>
            <person name="Priest M."/>
            <person name="Roberts A."/>
            <person name="Saif S."/>
            <person name="Shea T."/>
            <person name="Sisk P."/>
            <person name="Sykes S."/>
            <person name="Wortman J."/>
            <person name="Nusbaum C."/>
            <person name="Birren B."/>
        </authorList>
    </citation>
    <scope>NUCLEOTIDE SEQUENCE [LARGE SCALE GENOMIC DNA]</scope>
    <source>
        <strain evidence="3 4">CBS 101466</strain>
    </source>
</reference>
<sequence length="434" mass="48509">MELPFLYQTRTILRLKPRHSMGLPSARRRHQSTNQAATQPRAELDETSFFRKKAAEVAAKSERRDPSSITLFEQKAFENLRRLAGQKELNARLGISPEPDRLDVNPDNILALFTPQRHPRAPSADTDADASETSSDAPEQAARTAEAERIIREICHTELRTLASTFREALRSDTQPGDAALWAVLETSVFPLLGLLKQYAPLRQARPTNAPRTHAAVKAANAALEAERAAAAKVLPLSNYVERLASDKANPPSVPPLQVLSRYYPAALLLALRLLTKHHPLSLQTHRLLPHLRSLGPSSYILGATTPFYNTYLFLRWSAYSSLSEVCSVLGEMERGAVEFDRGTYRFLTDLVDERGADLTVMQMQDDGGAVSDAARVREPAWWLLPEQMRWWPKVEEWRATIARGLEERGMGEVLREGPGGVAEEDEVAPKVWL</sequence>
<gene>
    <name evidence="3" type="ORF">HMPREF1541_00794</name>
</gene>
<dbReference type="GO" id="GO:0005739">
    <property type="term" value="C:mitochondrion"/>
    <property type="evidence" value="ECO:0007669"/>
    <property type="project" value="InterPro"/>
</dbReference>
<dbReference type="OrthoDB" id="2444174at2759"/>
<feature type="compositionally biased region" description="Low complexity" evidence="1">
    <location>
        <begin position="121"/>
        <end position="144"/>
    </location>
</feature>
<dbReference type="InterPro" id="IPR040009">
    <property type="entry name" value="Mtf2/C5D6.12-like"/>
</dbReference>
<organism evidence="3 4">
    <name type="scientific">Cyphellophora europaea (strain CBS 101466)</name>
    <name type="common">Phialophora europaea</name>
    <dbReference type="NCBI Taxonomy" id="1220924"/>
    <lineage>
        <taxon>Eukaryota</taxon>
        <taxon>Fungi</taxon>
        <taxon>Dikarya</taxon>
        <taxon>Ascomycota</taxon>
        <taxon>Pezizomycotina</taxon>
        <taxon>Eurotiomycetes</taxon>
        <taxon>Chaetothyriomycetidae</taxon>
        <taxon>Chaetothyriales</taxon>
        <taxon>Cyphellophoraceae</taxon>
        <taxon>Cyphellophora</taxon>
    </lineage>
</organism>
<dbReference type="EMBL" id="KB822711">
    <property type="protein sequence ID" value="ETN46608.1"/>
    <property type="molecule type" value="Genomic_DNA"/>
</dbReference>
<name>W2SEZ7_CYPE1</name>
<dbReference type="VEuPathDB" id="FungiDB:HMPREF1541_00794"/>
<accession>W2SEZ7</accession>
<evidence type="ECO:0000256" key="1">
    <source>
        <dbReference type="SAM" id="MobiDB-lite"/>
    </source>
</evidence>
<evidence type="ECO:0000313" key="3">
    <source>
        <dbReference type="EMBL" id="ETN46608.1"/>
    </source>
</evidence>
<dbReference type="AlphaFoldDB" id="W2SEZ7"/>